<evidence type="ECO:0008006" key="3">
    <source>
        <dbReference type="Google" id="ProtNLM"/>
    </source>
</evidence>
<protein>
    <recommendedName>
        <fullName evidence="3">Phage tail protein</fullName>
    </recommendedName>
</protein>
<evidence type="ECO:0000313" key="2">
    <source>
        <dbReference type="Proteomes" id="UP001596091"/>
    </source>
</evidence>
<name>A0ABW1EMD0_9BACT</name>
<gene>
    <name evidence="1" type="ORF">ACFPT7_19225</name>
</gene>
<proteinExistence type="predicted"/>
<evidence type="ECO:0000313" key="1">
    <source>
        <dbReference type="EMBL" id="MFC5864447.1"/>
    </source>
</evidence>
<dbReference type="RefSeq" id="WP_263333241.1">
    <property type="nucleotide sequence ID" value="NZ_JAGSYH010000001.1"/>
</dbReference>
<sequence length="167" mass="18807">MTFKDSDRVKLGKTQVGKTERDGYVSFGHPTVKLKLPSGESVEVDEGVVDLIKLMNSIPGIETKGSCQGQEPNYGYVQFMPDANEDKAHASIYFMYHMMKNMHGAWVMHRYKMGEYEKSAGSEHPDAYRFKFTTEIGNGYVLKWSPYTYPAVLAAAQKSAEETKQST</sequence>
<comment type="caution">
    <text evidence="1">The sequence shown here is derived from an EMBL/GenBank/DDBJ whole genome shotgun (WGS) entry which is preliminary data.</text>
</comment>
<accession>A0ABW1EMD0</accession>
<dbReference type="Proteomes" id="UP001596091">
    <property type="component" value="Unassembled WGS sequence"/>
</dbReference>
<reference evidence="2" key="1">
    <citation type="journal article" date="2019" name="Int. J. Syst. Evol. Microbiol.">
        <title>The Global Catalogue of Microorganisms (GCM) 10K type strain sequencing project: providing services to taxonomists for standard genome sequencing and annotation.</title>
        <authorList>
            <consortium name="The Broad Institute Genomics Platform"/>
            <consortium name="The Broad Institute Genome Sequencing Center for Infectious Disease"/>
            <person name="Wu L."/>
            <person name="Ma J."/>
        </authorList>
    </citation>
    <scope>NUCLEOTIDE SEQUENCE [LARGE SCALE GENOMIC DNA]</scope>
    <source>
        <strain evidence="2">JCM 4087</strain>
    </source>
</reference>
<keyword evidence="2" id="KW-1185">Reference proteome</keyword>
<organism evidence="1 2">
    <name type="scientific">Acidicapsa dinghuensis</name>
    <dbReference type="NCBI Taxonomy" id="2218256"/>
    <lineage>
        <taxon>Bacteria</taxon>
        <taxon>Pseudomonadati</taxon>
        <taxon>Acidobacteriota</taxon>
        <taxon>Terriglobia</taxon>
        <taxon>Terriglobales</taxon>
        <taxon>Acidobacteriaceae</taxon>
        <taxon>Acidicapsa</taxon>
    </lineage>
</organism>
<dbReference type="EMBL" id="JBHSPH010000010">
    <property type="protein sequence ID" value="MFC5864447.1"/>
    <property type="molecule type" value="Genomic_DNA"/>
</dbReference>